<feature type="transmembrane region" description="Helical" evidence="9">
    <location>
        <begin position="68"/>
        <end position="86"/>
    </location>
</feature>
<dbReference type="Pfam" id="PF03739">
    <property type="entry name" value="LptF_LptG"/>
    <property type="match status" value="1"/>
</dbReference>
<dbReference type="GO" id="GO:0015920">
    <property type="term" value="P:lipopolysaccharide transport"/>
    <property type="evidence" value="ECO:0007669"/>
    <property type="project" value="TreeGrafter"/>
</dbReference>
<dbReference type="Proteomes" id="UP000029385">
    <property type="component" value="Unassembled WGS sequence"/>
</dbReference>
<comment type="subcellular location">
    <subcellularLocation>
        <location evidence="2">Cell membrane</location>
        <topology evidence="2">Multi-pass membrane protein</topology>
    </subcellularLocation>
</comment>
<comment type="function">
    <text evidence="1">Part of the ABC transporter complex LptBFG involved in the translocation of lipopolysaccharide (LPS) from the inner membrane to the outer membrane.</text>
</comment>
<proteinExistence type="inferred from homology"/>
<keyword evidence="4" id="KW-1003">Cell membrane</keyword>
<accession>A0A091AWZ9</accession>
<name>A0A091AWZ9_9GAMM</name>
<reference evidence="10 11" key="1">
    <citation type="submission" date="2013-09" db="EMBL/GenBank/DDBJ databases">
        <title>Genome sequencing of Arenimonas oryziterrae.</title>
        <authorList>
            <person name="Chen F."/>
            <person name="Wang G."/>
        </authorList>
    </citation>
    <scope>NUCLEOTIDE SEQUENCE [LARGE SCALE GENOMIC DNA]</scope>
    <source>
        <strain evidence="10 11">YC6267</strain>
    </source>
</reference>
<dbReference type="GO" id="GO:0043190">
    <property type="term" value="C:ATP-binding cassette (ABC) transporter complex"/>
    <property type="evidence" value="ECO:0007669"/>
    <property type="project" value="InterPro"/>
</dbReference>
<evidence type="ECO:0000256" key="1">
    <source>
        <dbReference type="ARBA" id="ARBA00002265"/>
    </source>
</evidence>
<protein>
    <recommendedName>
        <fullName evidence="12">LPS export ABC transporter permease LptG</fullName>
    </recommendedName>
</protein>
<dbReference type="InterPro" id="IPR030923">
    <property type="entry name" value="LptG"/>
</dbReference>
<evidence type="ECO:0000256" key="7">
    <source>
        <dbReference type="ARBA" id="ARBA00023136"/>
    </source>
</evidence>
<dbReference type="eggNOG" id="COG0795">
    <property type="taxonomic scope" value="Bacteria"/>
</dbReference>
<keyword evidence="5 9" id="KW-0812">Transmembrane</keyword>
<keyword evidence="6 9" id="KW-1133">Transmembrane helix</keyword>
<comment type="caution">
    <text evidence="10">The sequence shown here is derived from an EMBL/GenBank/DDBJ whole genome shotgun (WGS) entry which is preliminary data.</text>
</comment>
<evidence type="ECO:0000256" key="2">
    <source>
        <dbReference type="ARBA" id="ARBA00004651"/>
    </source>
</evidence>
<evidence type="ECO:0000256" key="6">
    <source>
        <dbReference type="ARBA" id="ARBA00022989"/>
    </source>
</evidence>
<dbReference type="STRING" id="1121015.GCA_000420545_02550"/>
<gene>
    <name evidence="10" type="ORF">N789_11595</name>
</gene>
<evidence type="ECO:0000256" key="5">
    <source>
        <dbReference type="ARBA" id="ARBA00022692"/>
    </source>
</evidence>
<dbReference type="PANTHER" id="PTHR33529:SF2">
    <property type="entry name" value="LIPOPOLYSACCHARIDE EXPORT SYSTEM PERMEASE PROTEIN LPTG"/>
    <property type="match status" value="1"/>
</dbReference>
<feature type="transmembrane region" description="Helical" evidence="9">
    <location>
        <begin position="283"/>
        <end position="301"/>
    </location>
</feature>
<dbReference type="PATRIC" id="fig|1121015.4.peg.1797"/>
<evidence type="ECO:0000256" key="9">
    <source>
        <dbReference type="SAM" id="Phobius"/>
    </source>
</evidence>
<dbReference type="PANTHER" id="PTHR33529">
    <property type="entry name" value="SLR0882 PROTEIN-RELATED"/>
    <property type="match status" value="1"/>
</dbReference>
<dbReference type="AlphaFoldDB" id="A0A091AWZ9"/>
<dbReference type="GO" id="GO:0055085">
    <property type="term" value="P:transmembrane transport"/>
    <property type="evidence" value="ECO:0007669"/>
    <property type="project" value="InterPro"/>
</dbReference>
<dbReference type="RefSeq" id="WP_022970156.1">
    <property type="nucleotide sequence ID" value="NZ_ATVD01000005.1"/>
</dbReference>
<evidence type="ECO:0000313" key="10">
    <source>
        <dbReference type="EMBL" id="KFN43199.1"/>
    </source>
</evidence>
<dbReference type="OrthoDB" id="9776227at2"/>
<dbReference type="NCBIfam" id="TIGR04408">
    <property type="entry name" value="LptG_lptG"/>
    <property type="match status" value="1"/>
</dbReference>
<evidence type="ECO:0008006" key="12">
    <source>
        <dbReference type="Google" id="ProtNLM"/>
    </source>
</evidence>
<evidence type="ECO:0000256" key="8">
    <source>
        <dbReference type="ARBA" id="ARBA00026081"/>
    </source>
</evidence>
<comment type="subunit">
    <text evidence="8">Component of the lipopolysaccharide transport and assembly complex. The LptBFG transporter is composed of two ATP-binding proteins (LptB) and two transmembrane proteins (LptF and LptG).</text>
</comment>
<sequence length="364" mass="40904">MIAMPRRLTFYLARNVLGTTLLVGLVLLGFMVLVDFAGELQDVGKESYTLSHAAMVMVFTIPRRCYDLFPYVSLIGALMALGRLAGSSELTAMRAAGLSKFQIGVGALVPLLALTVLMAINAETLGPLGEQQAQILTNSKSKQLIMARYSGLWVREGDVFLNARNGAQRTINGVPHIELNDVRLYQFDPEGRLLSLAHAEHAEHSQAGWTLKDVERTFFESTRVRVEKIASEHWQTELDDQTIEATITRPRYLSSSELRTNIDYLKRNQLDAAKFENDYWARWFYPLKVIVLCLATLPFAFGSLRSGGFGKRLFLGMMIGIGYVLAERMLVNLSDVYRYDVRLAYAISPLLLLAICWGWLARRI</sequence>
<evidence type="ECO:0000256" key="3">
    <source>
        <dbReference type="ARBA" id="ARBA00007725"/>
    </source>
</evidence>
<dbReference type="EMBL" id="AVCI01000006">
    <property type="protein sequence ID" value="KFN43199.1"/>
    <property type="molecule type" value="Genomic_DNA"/>
</dbReference>
<keyword evidence="11" id="KW-1185">Reference proteome</keyword>
<organism evidence="10 11">
    <name type="scientific">Arenimonas oryziterrae DSM 21050 = YC6267</name>
    <dbReference type="NCBI Taxonomy" id="1121015"/>
    <lineage>
        <taxon>Bacteria</taxon>
        <taxon>Pseudomonadati</taxon>
        <taxon>Pseudomonadota</taxon>
        <taxon>Gammaproteobacteria</taxon>
        <taxon>Lysobacterales</taxon>
        <taxon>Lysobacteraceae</taxon>
        <taxon>Arenimonas</taxon>
    </lineage>
</organism>
<dbReference type="InterPro" id="IPR005495">
    <property type="entry name" value="LptG/LptF_permease"/>
</dbReference>
<comment type="similarity">
    <text evidence="3">Belongs to the LptF/LptG family.</text>
</comment>
<keyword evidence="7 9" id="KW-0472">Membrane</keyword>
<feature type="transmembrane region" description="Helical" evidence="9">
    <location>
        <begin position="98"/>
        <end position="120"/>
    </location>
</feature>
<evidence type="ECO:0000256" key="4">
    <source>
        <dbReference type="ARBA" id="ARBA00022475"/>
    </source>
</evidence>
<feature type="transmembrane region" description="Helical" evidence="9">
    <location>
        <begin position="313"/>
        <end position="331"/>
    </location>
</feature>
<feature type="transmembrane region" description="Helical" evidence="9">
    <location>
        <begin position="343"/>
        <end position="361"/>
    </location>
</feature>
<evidence type="ECO:0000313" key="11">
    <source>
        <dbReference type="Proteomes" id="UP000029385"/>
    </source>
</evidence>
<feature type="transmembrane region" description="Helical" evidence="9">
    <location>
        <begin position="12"/>
        <end position="34"/>
    </location>
</feature>